<accession>A0AAD4BAM6</accession>
<dbReference type="EMBL" id="WHUW01000007">
    <property type="protein sequence ID" value="KAF8443874.1"/>
    <property type="molecule type" value="Genomic_DNA"/>
</dbReference>
<evidence type="ECO:0000313" key="2">
    <source>
        <dbReference type="EMBL" id="KAF8414888.1"/>
    </source>
</evidence>
<keyword evidence="4" id="KW-1185">Reference proteome</keyword>
<evidence type="ECO:0000313" key="3">
    <source>
        <dbReference type="EMBL" id="KAF8443874.1"/>
    </source>
</evidence>
<comment type="caution">
    <text evidence="2">The sequence shown here is derived from an EMBL/GenBank/DDBJ whole genome shotgun (WGS) entry which is preliminary data.</text>
</comment>
<protein>
    <submittedName>
        <fullName evidence="2">Uncharacterized protein</fullName>
    </submittedName>
</protein>
<feature type="compositionally biased region" description="Polar residues" evidence="1">
    <location>
        <begin position="84"/>
        <end position="94"/>
    </location>
</feature>
<name>A0AAD4BAM6_BOLED</name>
<reference evidence="2" key="1">
    <citation type="submission" date="2019-10" db="EMBL/GenBank/DDBJ databases">
        <authorList>
            <consortium name="DOE Joint Genome Institute"/>
            <person name="Kuo A."/>
            <person name="Miyauchi S."/>
            <person name="Kiss E."/>
            <person name="Drula E."/>
            <person name="Kohler A."/>
            <person name="Sanchez-Garcia M."/>
            <person name="Andreopoulos B."/>
            <person name="Barry K.W."/>
            <person name="Bonito G."/>
            <person name="Buee M."/>
            <person name="Carver A."/>
            <person name="Chen C."/>
            <person name="Cichocki N."/>
            <person name="Clum A."/>
            <person name="Culley D."/>
            <person name="Crous P.W."/>
            <person name="Fauchery L."/>
            <person name="Girlanda M."/>
            <person name="Hayes R."/>
            <person name="Keri Z."/>
            <person name="LaButti K."/>
            <person name="Lipzen A."/>
            <person name="Lombard V."/>
            <person name="Magnuson J."/>
            <person name="Maillard F."/>
            <person name="Morin E."/>
            <person name="Murat C."/>
            <person name="Nolan M."/>
            <person name="Ohm R."/>
            <person name="Pangilinan J."/>
            <person name="Pereira M."/>
            <person name="Perotto S."/>
            <person name="Peter M."/>
            <person name="Riley R."/>
            <person name="Sitrit Y."/>
            <person name="Stielow B."/>
            <person name="Szollosi G."/>
            <person name="Zifcakova L."/>
            <person name="Stursova M."/>
            <person name="Spatafora J.W."/>
            <person name="Tedersoo L."/>
            <person name="Vaario L.-M."/>
            <person name="Yamada A."/>
            <person name="Yan M."/>
            <person name="Wang P."/>
            <person name="Xu J."/>
            <person name="Bruns T."/>
            <person name="Baldrian P."/>
            <person name="Vilgalys R."/>
            <person name="Henrissat B."/>
            <person name="Grigoriev I.V."/>
            <person name="Hibbett D."/>
            <person name="Nagy L.G."/>
            <person name="Martin F.M."/>
        </authorList>
    </citation>
    <scope>NUCLEOTIDE SEQUENCE</scope>
    <source>
        <strain evidence="2">BED1</strain>
    </source>
</reference>
<feature type="compositionally biased region" description="Basic and acidic residues" evidence="1">
    <location>
        <begin position="72"/>
        <end position="83"/>
    </location>
</feature>
<reference evidence="2" key="2">
    <citation type="journal article" date="2020" name="Nat. Commun.">
        <title>Large-scale genome sequencing of mycorrhizal fungi provides insights into the early evolution of symbiotic traits.</title>
        <authorList>
            <person name="Miyauchi S."/>
            <person name="Kiss E."/>
            <person name="Kuo A."/>
            <person name="Drula E."/>
            <person name="Kohler A."/>
            <person name="Sanchez-Garcia M."/>
            <person name="Morin E."/>
            <person name="Andreopoulos B."/>
            <person name="Barry K.W."/>
            <person name="Bonito G."/>
            <person name="Buee M."/>
            <person name="Carver A."/>
            <person name="Chen C."/>
            <person name="Cichocki N."/>
            <person name="Clum A."/>
            <person name="Culley D."/>
            <person name="Crous P.W."/>
            <person name="Fauchery L."/>
            <person name="Girlanda M."/>
            <person name="Hayes R.D."/>
            <person name="Keri Z."/>
            <person name="LaButti K."/>
            <person name="Lipzen A."/>
            <person name="Lombard V."/>
            <person name="Magnuson J."/>
            <person name="Maillard F."/>
            <person name="Murat C."/>
            <person name="Nolan M."/>
            <person name="Ohm R.A."/>
            <person name="Pangilinan J."/>
            <person name="Pereira M.F."/>
            <person name="Perotto S."/>
            <person name="Peter M."/>
            <person name="Pfister S."/>
            <person name="Riley R."/>
            <person name="Sitrit Y."/>
            <person name="Stielow J.B."/>
            <person name="Szollosi G."/>
            <person name="Zifcakova L."/>
            <person name="Stursova M."/>
            <person name="Spatafora J.W."/>
            <person name="Tedersoo L."/>
            <person name="Vaario L.M."/>
            <person name="Yamada A."/>
            <person name="Yan M."/>
            <person name="Wang P."/>
            <person name="Xu J."/>
            <person name="Bruns T."/>
            <person name="Baldrian P."/>
            <person name="Vilgalys R."/>
            <person name="Dunand C."/>
            <person name="Henrissat B."/>
            <person name="Grigoriev I.V."/>
            <person name="Hibbett D."/>
            <person name="Nagy L.G."/>
            <person name="Martin F.M."/>
        </authorList>
    </citation>
    <scope>NUCLEOTIDE SEQUENCE</scope>
    <source>
        <strain evidence="2">BED1</strain>
    </source>
</reference>
<feature type="region of interest" description="Disordered" evidence="1">
    <location>
        <begin position="72"/>
        <end position="100"/>
    </location>
</feature>
<sequence>MYEHDSGAHHSERDTSSVGHAGAGIFWDDAWLLVVTSTSTQSLEWKKLRVEGITWPEPRVWFPPASYVCDEKRGSYSPEDHSRSTNGVVNSRNSAYPALQ</sequence>
<proteinExistence type="predicted"/>
<gene>
    <name evidence="3" type="ORF">L210DRAFT_3532886</name>
    <name evidence="2" type="ORF">L210DRAFT_3589457</name>
</gene>
<organism evidence="2 4">
    <name type="scientific">Boletus edulis BED1</name>
    <dbReference type="NCBI Taxonomy" id="1328754"/>
    <lineage>
        <taxon>Eukaryota</taxon>
        <taxon>Fungi</taxon>
        <taxon>Dikarya</taxon>
        <taxon>Basidiomycota</taxon>
        <taxon>Agaricomycotina</taxon>
        <taxon>Agaricomycetes</taxon>
        <taxon>Agaricomycetidae</taxon>
        <taxon>Boletales</taxon>
        <taxon>Boletineae</taxon>
        <taxon>Boletaceae</taxon>
        <taxon>Boletoideae</taxon>
        <taxon>Boletus</taxon>
    </lineage>
</organism>
<dbReference type="Proteomes" id="UP001194468">
    <property type="component" value="Unassembled WGS sequence"/>
</dbReference>
<evidence type="ECO:0000256" key="1">
    <source>
        <dbReference type="SAM" id="MobiDB-lite"/>
    </source>
</evidence>
<evidence type="ECO:0000313" key="4">
    <source>
        <dbReference type="Proteomes" id="UP001194468"/>
    </source>
</evidence>
<dbReference type="AlphaFoldDB" id="A0AAD4BAM6"/>
<dbReference type="EMBL" id="WHUW01000408">
    <property type="protein sequence ID" value="KAF8414888.1"/>
    <property type="molecule type" value="Genomic_DNA"/>
</dbReference>